<protein>
    <submittedName>
        <fullName evidence="2">Uncharacterized protein</fullName>
    </submittedName>
</protein>
<evidence type="ECO:0000313" key="2">
    <source>
        <dbReference type="EMBL" id="CAI9578049.1"/>
    </source>
</evidence>
<organism evidence="2 3">
    <name type="scientific">Staurois parvus</name>
    <dbReference type="NCBI Taxonomy" id="386267"/>
    <lineage>
        <taxon>Eukaryota</taxon>
        <taxon>Metazoa</taxon>
        <taxon>Chordata</taxon>
        <taxon>Craniata</taxon>
        <taxon>Vertebrata</taxon>
        <taxon>Euteleostomi</taxon>
        <taxon>Amphibia</taxon>
        <taxon>Batrachia</taxon>
        <taxon>Anura</taxon>
        <taxon>Neobatrachia</taxon>
        <taxon>Ranoidea</taxon>
        <taxon>Ranidae</taxon>
        <taxon>Staurois</taxon>
    </lineage>
</organism>
<dbReference type="Proteomes" id="UP001162483">
    <property type="component" value="Unassembled WGS sequence"/>
</dbReference>
<keyword evidence="3" id="KW-1185">Reference proteome</keyword>
<comment type="caution">
    <text evidence="2">The sequence shown here is derived from an EMBL/GenBank/DDBJ whole genome shotgun (WGS) entry which is preliminary data.</text>
</comment>
<dbReference type="EMBL" id="CATNWA010014970">
    <property type="protein sequence ID" value="CAI9578049.1"/>
    <property type="molecule type" value="Genomic_DNA"/>
</dbReference>
<reference evidence="2" key="1">
    <citation type="submission" date="2023-05" db="EMBL/GenBank/DDBJ databases">
        <authorList>
            <person name="Stuckert A."/>
        </authorList>
    </citation>
    <scope>NUCLEOTIDE SEQUENCE</scope>
</reference>
<evidence type="ECO:0000256" key="1">
    <source>
        <dbReference type="SAM" id="MobiDB-lite"/>
    </source>
</evidence>
<accession>A0ABN9DZS4</accession>
<feature type="non-terminal residue" evidence="2">
    <location>
        <position position="33"/>
    </location>
</feature>
<proteinExistence type="predicted"/>
<feature type="region of interest" description="Disordered" evidence="1">
    <location>
        <begin position="1"/>
        <end position="33"/>
    </location>
</feature>
<evidence type="ECO:0000313" key="3">
    <source>
        <dbReference type="Proteomes" id="UP001162483"/>
    </source>
</evidence>
<sequence>MSCQSAPAPYSGPPISAHQCHPSVPPVSAISQC</sequence>
<gene>
    <name evidence="2" type="ORF">SPARVUS_LOCUS8834881</name>
</gene>
<name>A0ABN9DZS4_9NEOB</name>